<keyword evidence="3" id="KW-0863">Zinc-finger</keyword>
<dbReference type="InterPro" id="IPR001623">
    <property type="entry name" value="DnaJ_domain"/>
</dbReference>
<reference evidence="6" key="1">
    <citation type="submission" date="2021-01" db="EMBL/GenBank/DDBJ databases">
        <title>Metabolic potential, ecology and presence of endohyphal bacteria is reflected in genomic diversity of Mucoromycotina.</title>
        <authorList>
            <person name="Muszewska A."/>
            <person name="Okrasinska A."/>
            <person name="Steczkiewicz K."/>
            <person name="Drgas O."/>
            <person name="Orlowska M."/>
            <person name="Perlinska-Lenart U."/>
            <person name="Aleksandrzak-Piekarczyk T."/>
            <person name="Szatraj K."/>
            <person name="Zielenkiewicz U."/>
            <person name="Pilsyk S."/>
            <person name="Malc E."/>
            <person name="Mieczkowski P."/>
            <person name="Kruszewska J.S."/>
            <person name="Biernat P."/>
            <person name="Pawlowska J."/>
        </authorList>
    </citation>
    <scope>NUCLEOTIDE SEQUENCE</scope>
    <source>
        <strain evidence="6">WA0000018081</strain>
    </source>
</reference>
<keyword evidence="7" id="KW-1185">Reference proteome</keyword>
<evidence type="ECO:0000313" key="7">
    <source>
        <dbReference type="Proteomes" id="UP000613177"/>
    </source>
</evidence>
<dbReference type="CDD" id="cd10719">
    <property type="entry name" value="DnaJ_zf"/>
    <property type="match status" value="1"/>
</dbReference>
<accession>A0A8H7VU08</accession>
<dbReference type="Pfam" id="PF01556">
    <property type="entry name" value="DnaJ_C"/>
    <property type="match status" value="1"/>
</dbReference>
<evidence type="ECO:0000313" key="6">
    <source>
        <dbReference type="EMBL" id="KAG2234531.1"/>
    </source>
</evidence>
<dbReference type="GO" id="GO:0030544">
    <property type="term" value="F:Hsp70 protein binding"/>
    <property type="evidence" value="ECO:0007669"/>
    <property type="project" value="InterPro"/>
</dbReference>
<dbReference type="Gene3D" id="2.10.230.10">
    <property type="entry name" value="Heat shock protein DnaJ, cysteine-rich domain"/>
    <property type="match status" value="1"/>
</dbReference>
<dbReference type="InterPro" id="IPR002939">
    <property type="entry name" value="DnaJ_C"/>
</dbReference>
<dbReference type="CDD" id="cd10747">
    <property type="entry name" value="DnaJ_C"/>
    <property type="match status" value="1"/>
</dbReference>
<gene>
    <name evidence="6" type="ORF">INT48_007344</name>
</gene>
<dbReference type="CDD" id="cd06257">
    <property type="entry name" value="DnaJ"/>
    <property type="match status" value="1"/>
</dbReference>
<dbReference type="InterPro" id="IPR036410">
    <property type="entry name" value="HSP_DnaJ_Cys-rich_dom_sf"/>
</dbReference>
<dbReference type="SUPFAM" id="SSF57938">
    <property type="entry name" value="DnaJ/Hsp40 cysteine-rich domain"/>
    <property type="match status" value="1"/>
</dbReference>
<dbReference type="InterPro" id="IPR036869">
    <property type="entry name" value="J_dom_sf"/>
</dbReference>
<dbReference type="PRINTS" id="PR00625">
    <property type="entry name" value="JDOMAIN"/>
</dbReference>
<dbReference type="SUPFAM" id="SSF46565">
    <property type="entry name" value="Chaperone J-domain"/>
    <property type="match status" value="1"/>
</dbReference>
<dbReference type="InterPro" id="IPR044713">
    <property type="entry name" value="DNJA1/2-like"/>
</dbReference>
<evidence type="ECO:0000256" key="1">
    <source>
        <dbReference type="ARBA" id="ARBA00022723"/>
    </source>
</evidence>
<proteinExistence type="predicted"/>
<dbReference type="Gene3D" id="2.60.260.20">
    <property type="entry name" value="Urease metallochaperone UreE, N-terminal domain"/>
    <property type="match status" value="2"/>
</dbReference>
<name>A0A8H7VU08_9FUNG</name>
<dbReference type="InterPro" id="IPR001305">
    <property type="entry name" value="HSP_DnaJ_Cys-rich_dom"/>
</dbReference>
<keyword evidence="1" id="KW-0479">Metal-binding</keyword>
<dbReference type="PANTHER" id="PTHR43888">
    <property type="entry name" value="DNAJ-LIKE-2, ISOFORM A-RELATED"/>
    <property type="match status" value="1"/>
</dbReference>
<dbReference type="SUPFAM" id="SSF49493">
    <property type="entry name" value="HSP40/DnaJ peptide-binding domain"/>
    <property type="match status" value="2"/>
</dbReference>
<organism evidence="6 7">
    <name type="scientific">Thamnidium elegans</name>
    <dbReference type="NCBI Taxonomy" id="101142"/>
    <lineage>
        <taxon>Eukaryota</taxon>
        <taxon>Fungi</taxon>
        <taxon>Fungi incertae sedis</taxon>
        <taxon>Mucoromycota</taxon>
        <taxon>Mucoromycotina</taxon>
        <taxon>Mucoromycetes</taxon>
        <taxon>Mucorales</taxon>
        <taxon>Mucorineae</taxon>
        <taxon>Mucoraceae</taxon>
        <taxon>Thamnidium</taxon>
    </lineage>
</organism>
<evidence type="ECO:0000259" key="5">
    <source>
        <dbReference type="PROSITE" id="PS50076"/>
    </source>
</evidence>
<dbReference type="AlphaFoldDB" id="A0A8H7VU08"/>
<dbReference type="EMBL" id="JAEPRE010000051">
    <property type="protein sequence ID" value="KAG2234531.1"/>
    <property type="molecule type" value="Genomic_DNA"/>
</dbReference>
<dbReference type="Gene3D" id="1.10.287.110">
    <property type="entry name" value="DnaJ domain"/>
    <property type="match status" value="1"/>
</dbReference>
<comment type="caution">
    <text evidence="6">The sequence shown here is derived from an EMBL/GenBank/DDBJ whole genome shotgun (WGS) entry which is preliminary data.</text>
</comment>
<evidence type="ECO:0000256" key="3">
    <source>
        <dbReference type="ARBA" id="ARBA00022771"/>
    </source>
</evidence>
<dbReference type="PROSITE" id="PS50076">
    <property type="entry name" value="DNAJ_2"/>
    <property type="match status" value="1"/>
</dbReference>
<feature type="domain" description="J" evidence="5">
    <location>
        <begin position="4"/>
        <end position="66"/>
    </location>
</feature>
<protein>
    <recommendedName>
        <fullName evidence="5">J domain-containing protein</fullName>
    </recommendedName>
</protein>
<keyword evidence="4" id="KW-0862">Zinc</keyword>
<sequence length="374" mass="41720">MIVNFYTVLGISQTASQDEIRKSYLKMAKKFHPDKNIEGTEKFKEIGNAYKALSCAETRKKHDAELLAALCSAGPSNGSCYSSSYRSNFTSTYTSHSTKRQKTTADGQYRSDYNIKTTTRITLNQSFTGLSQHYVKYVETLYCNTCKGKPKGAQRTHTCAYCVGEGFVVTVVGRDKIKVACRTCDGMGTVTTFSKCRDCRGKKRKECGFHVPIAKGVHNYHTLKVKHRGNLMPDGVRRGDVIIEVHVDVESTDGSFKRRGDDLHLNLAVDLRDAILGFGNRPTFKHLDGRPIYLSQIPGTVLKPGSQITVPGDGMPVFMSDDNSCGDIHVTFDIVFPDFHTNIYNQYTTEPANSQDPINGRNGHYELIDSEDEF</sequence>
<evidence type="ECO:0000256" key="2">
    <source>
        <dbReference type="ARBA" id="ARBA00022737"/>
    </source>
</evidence>
<dbReference type="SMART" id="SM00271">
    <property type="entry name" value="DnaJ"/>
    <property type="match status" value="1"/>
</dbReference>
<keyword evidence="2" id="KW-0677">Repeat</keyword>
<dbReference type="GO" id="GO:0008270">
    <property type="term" value="F:zinc ion binding"/>
    <property type="evidence" value="ECO:0007669"/>
    <property type="project" value="UniProtKB-KW"/>
</dbReference>
<dbReference type="Proteomes" id="UP000613177">
    <property type="component" value="Unassembled WGS sequence"/>
</dbReference>
<dbReference type="GO" id="GO:0051082">
    <property type="term" value="F:unfolded protein binding"/>
    <property type="evidence" value="ECO:0007669"/>
    <property type="project" value="InterPro"/>
</dbReference>
<dbReference type="Pfam" id="PF00226">
    <property type="entry name" value="DnaJ"/>
    <property type="match status" value="1"/>
</dbReference>
<dbReference type="InterPro" id="IPR008971">
    <property type="entry name" value="HSP40/DnaJ_pept-bd"/>
</dbReference>
<evidence type="ECO:0000256" key="4">
    <source>
        <dbReference type="ARBA" id="ARBA00022833"/>
    </source>
</evidence>
<dbReference type="GO" id="GO:0006457">
    <property type="term" value="P:protein folding"/>
    <property type="evidence" value="ECO:0007669"/>
    <property type="project" value="InterPro"/>
</dbReference>